<evidence type="ECO:0000313" key="1">
    <source>
        <dbReference type="EMBL" id="KAJ1609139.1"/>
    </source>
</evidence>
<keyword evidence="2" id="KW-1185">Reference proteome</keyword>
<organism evidence="1 2">
    <name type="scientific">Cryptosporidium canis</name>
    <dbReference type="NCBI Taxonomy" id="195482"/>
    <lineage>
        <taxon>Eukaryota</taxon>
        <taxon>Sar</taxon>
        <taxon>Alveolata</taxon>
        <taxon>Apicomplexa</taxon>
        <taxon>Conoidasida</taxon>
        <taxon>Coccidia</taxon>
        <taxon>Eucoccidiorida</taxon>
        <taxon>Eimeriorina</taxon>
        <taxon>Cryptosporidiidae</taxon>
        <taxon>Cryptosporidium</taxon>
    </lineage>
</organism>
<dbReference type="Proteomes" id="UP001071777">
    <property type="component" value="Unassembled WGS sequence"/>
</dbReference>
<dbReference type="EMBL" id="JAPCXB010000086">
    <property type="protein sequence ID" value="KAJ1609139.1"/>
    <property type="molecule type" value="Genomic_DNA"/>
</dbReference>
<gene>
    <name evidence="1" type="ORF">OJ252_2291</name>
</gene>
<reference evidence="1" key="1">
    <citation type="submission" date="2022-10" db="EMBL/GenBank/DDBJ databases">
        <title>Adaptive evolution leads to modifications in subtelomeric GC content in a zoonotic Cryptosporidium species.</title>
        <authorList>
            <person name="Li J."/>
            <person name="Feng Y."/>
            <person name="Xiao L."/>
        </authorList>
    </citation>
    <scope>NUCLEOTIDE SEQUENCE</scope>
    <source>
        <strain evidence="1">25894</strain>
    </source>
</reference>
<proteinExistence type="predicted"/>
<sequence length="79" mass="8939">MTAGFGGPGVALCPFDLDISQPSWVLLGDNHPEVPHLPVYNQQPIDTEEEAQADQHQRNHDTERADLLYYHLELCNLEK</sequence>
<name>A0ABQ8P5N2_9CRYT</name>
<evidence type="ECO:0000313" key="2">
    <source>
        <dbReference type="Proteomes" id="UP001071777"/>
    </source>
</evidence>
<protein>
    <submittedName>
        <fullName evidence="1">Uncharacterized protein</fullName>
    </submittedName>
</protein>
<comment type="caution">
    <text evidence="1">The sequence shown here is derived from an EMBL/GenBank/DDBJ whole genome shotgun (WGS) entry which is preliminary data.</text>
</comment>
<accession>A0ABQ8P5N2</accession>